<evidence type="ECO:0000313" key="2">
    <source>
        <dbReference type="Proteomes" id="UP000323257"/>
    </source>
</evidence>
<comment type="caution">
    <text evidence="1">The sequence shown here is derived from an EMBL/GenBank/DDBJ whole genome shotgun (WGS) entry which is preliminary data.</text>
</comment>
<dbReference type="InterPro" id="IPR038765">
    <property type="entry name" value="Papain-like_cys_pep_sf"/>
</dbReference>
<dbReference type="Proteomes" id="UP000323257">
    <property type="component" value="Unassembled WGS sequence"/>
</dbReference>
<accession>A0A5S5CE04</accession>
<reference evidence="1 2" key="1">
    <citation type="submission" date="2019-07" db="EMBL/GenBank/DDBJ databases">
        <title>Genomic Encyclopedia of Type Strains, Phase III (KMG-III): the genomes of soil and plant-associated and newly described type strains.</title>
        <authorList>
            <person name="Whitman W."/>
        </authorList>
    </citation>
    <scope>NUCLEOTIDE SEQUENCE [LARGE SCALE GENOMIC DNA]</scope>
    <source>
        <strain evidence="1 2">BL24</strain>
    </source>
</reference>
<evidence type="ECO:0000313" key="1">
    <source>
        <dbReference type="EMBL" id="TYP76722.1"/>
    </source>
</evidence>
<organism evidence="1 2">
    <name type="scientific">Paenibacillus methanolicus</name>
    <dbReference type="NCBI Taxonomy" id="582686"/>
    <lineage>
        <taxon>Bacteria</taxon>
        <taxon>Bacillati</taxon>
        <taxon>Bacillota</taxon>
        <taxon>Bacilli</taxon>
        <taxon>Bacillales</taxon>
        <taxon>Paenibacillaceae</taxon>
        <taxon>Paenibacillus</taxon>
    </lineage>
</organism>
<dbReference type="AlphaFoldDB" id="A0A5S5CE04"/>
<keyword evidence="2" id="KW-1185">Reference proteome</keyword>
<sequence length="186" mass="21683">MEESLKVYVLLTDTGTIFTRLIKLFTKVSLNHASIALDPSLEEVYSFGRKCPKNPWIGGFVREDVRGELFDGATCAVFYCKVDRESYERMKSRIEEIRRNEHQYKYNLLGLFGILLKKRIRRERAYFCTQFVAAMLEENGIAISAKPSELTTPYDFEQTKALRTMYRGSLRSYIARQKEDMRCSAK</sequence>
<dbReference type="RefSeq" id="WP_148929106.1">
    <property type="nucleotide sequence ID" value="NZ_VNHS01000003.1"/>
</dbReference>
<name>A0A5S5CE04_9BACL</name>
<dbReference type="EMBL" id="VNHS01000003">
    <property type="protein sequence ID" value="TYP76722.1"/>
    <property type="molecule type" value="Genomic_DNA"/>
</dbReference>
<proteinExistence type="predicted"/>
<evidence type="ECO:0008006" key="3">
    <source>
        <dbReference type="Google" id="ProtNLM"/>
    </source>
</evidence>
<protein>
    <recommendedName>
        <fullName evidence="3">Permuted papain-like amidase YaeF/Yiix C92 family enzyme</fullName>
    </recommendedName>
</protein>
<dbReference type="SUPFAM" id="SSF54001">
    <property type="entry name" value="Cysteine proteinases"/>
    <property type="match status" value="1"/>
</dbReference>
<gene>
    <name evidence="1" type="ORF">BCM02_103386</name>
</gene>
<dbReference type="Gene3D" id="3.90.1720.10">
    <property type="entry name" value="endopeptidase domain like (from Nostoc punctiforme)"/>
    <property type="match status" value="1"/>
</dbReference>
<dbReference type="OrthoDB" id="1645744at2"/>